<feature type="transmembrane region" description="Helical" evidence="2">
    <location>
        <begin position="785"/>
        <end position="805"/>
    </location>
</feature>
<dbReference type="AlphaFoldDB" id="A0A0F0KZN8"/>
<dbReference type="SUPFAM" id="SSF52540">
    <property type="entry name" value="P-loop containing nucleoside triphosphate hydrolases"/>
    <property type="match status" value="2"/>
</dbReference>
<dbReference type="PATRIC" id="fig|82380.10.peg.403"/>
<protein>
    <submittedName>
        <fullName evidence="4">Type III restriction enzyme, res subunit</fullName>
    </submittedName>
</protein>
<comment type="caution">
    <text evidence="4">The sequence shown here is derived from an EMBL/GenBank/DDBJ whole genome shotgun (WGS) entry which is preliminary data.</text>
</comment>
<keyword evidence="2" id="KW-1133">Transmembrane helix</keyword>
<accession>A0A0F0KZN8</accession>
<evidence type="ECO:0000313" key="4">
    <source>
        <dbReference type="EMBL" id="KJL25899.1"/>
    </source>
</evidence>
<dbReference type="OrthoDB" id="9758243at2"/>
<dbReference type="InterPro" id="IPR014001">
    <property type="entry name" value="Helicase_ATP-bd"/>
</dbReference>
<evidence type="ECO:0000259" key="3">
    <source>
        <dbReference type="PROSITE" id="PS51192"/>
    </source>
</evidence>
<gene>
    <name evidence="4" type="ORF">RN51_00404</name>
</gene>
<dbReference type="GO" id="GO:0005829">
    <property type="term" value="C:cytosol"/>
    <property type="evidence" value="ECO:0007669"/>
    <property type="project" value="TreeGrafter"/>
</dbReference>
<dbReference type="Pfam" id="PF04851">
    <property type="entry name" value="ResIII"/>
    <property type="match status" value="1"/>
</dbReference>
<dbReference type="EMBL" id="JYIV01000014">
    <property type="protein sequence ID" value="KJL25899.1"/>
    <property type="molecule type" value="Genomic_DNA"/>
</dbReference>
<dbReference type="GO" id="GO:0005524">
    <property type="term" value="F:ATP binding"/>
    <property type="evidence" value="ECO:0007669"/>
    <property type="project" value="InterPro"/>
</dbReference>
<dbReference type="Gene3D" id="3.40.50.300">
    <property type="entry name" value="P-loop containing nucleotide triphosphate hydrolases"/>
    <property type="match status" value="2"/>
</dbReference>
<dbReference type="Proteomes" id="UP000033725">
    <property type="component" value="Unassembled WGS sequence"/>
</dbReference>
<feature type="compositionally biased region" description="Acidic residues" evidence="1">
    <location>
        <begin position="325"/>
        <end position="337"/>
    </location>
</feature>
<feature type="transmembrane region" description="Helical" evidence="2">
    <location>
        <begin position="748"/>
        <end position="779"/>
    </location>
</feature>
<feature type="domain" description="Helicase ATP-binding" evidence="3">
    <location>
        <begin position="27"/>
        <end position="255"/>
    </location>
</feature>
<dbReference type="InterPro" id="IPR050742">
    <property type="entry name" value="Helicase_Restrict-Modif_Enz"/>
</dbReference>
<dbReference type="PROSITE" id="PS51192">
    <property type="entry name" value="HELICASE_ATP_BIND_1"/>
    <property type="match status" value="1"/>
</dbReference>
<dbReference type="SMART" id="SM00487">
    <property type="entry name" value="DEXDc"/>
    <property type="match status" value="1"/>
</dbReference>
<dbReference type="RefSeq" id="WP_052674541.1">
    <property type="nucleotide sequence ID" value="NZ_JYIV01000014.1"/>
</dbReference>
<dbReference type="InterPro" id="IPR027417">
    <property type="entry name" value="P-loop_NTPase"/>
</dbReference>
<evidence type="ECO:0000313" key="5">
    <source>
        <dbReference type="Proteomes" id="UP000033725"/>
    </source>
</evidence>
<feature type="region of interest" description="Disordered" evidence="1">
    <location>
        <begin position="320"/>
        <end position="342"/>
    </location>
</feature>
<proteinExistence type="predicted"/>
<organism evidence="4 5">
    <name type="scientific">Microbacterium oxydans</name>
    <dbReference type="NCBI Taxonomy" id="82380"/>
    <lineage>
        <taxon>Bacteria</taxon>
        <taxon>Bacillati</taxon>
        <taxon>Actinomycetota</taxon>
        <taxon>Actinomycetes</taxon>
        <taxon>Micrococcales</taxon>
        <taxon>Microbacteriaceae</taxon>
        <taxon>Microbacterium</taxon>
    </lineage>
</organism>
<dbReference type="GO" id="GO:0016787">
    <property type="term" value="F:hydrolase activity"/>
    <property type="evidence" value="ECO:0007669"/>
    <property type="project" value="InterPro"/>
</dbReference>
<dbReference type="CDD" id="cd18785">
    <property type="entry name" value="SF2_C"/>
    <property type="match status" value="1"/>
</dbReference>
<keyword evidence="2" id="KW-0812">Transmembrane</keyword>
<reference evidence="4 5" key="1">
    <citation type="submission" date="2015-02" db="EMBL/GenBank/DDBJ databases">
        <title>Draft genome sequences of ten Microbacterium spp. with emphasis on heavy metal contaminated environments.</title>
        <authorList>
            <person name="Corretto E."/>
        </authorList>
    </citation>
    <scope>NUCLEOTIDE SEQUENCE [LARGE SCALE GENOMIC DNA]</scope>
    <source>
        <strain evidence="4 5">BEL163</strain>
    </source>
</reference>
<dbReference type="GO" id="GO:0003677">
    <property type="term" value="F:DNA binding"/>
    <property type="evidence" value="ECO:0007669"/>
    <property type="project" value="InterPro"/>
</dbReference>
<keyword evidence="2" id="KW-0472">Membrane</keyword>
<evidence type="ECO:0000256" key="1">
    <source>
        <dbReference type="SAM" id="MobiDB-lite"/>
    </source>
</evidence>
<sequence>MNAPALPLSTWRFRGTLRTYQAEVLERIEAGSDEKLHIVAPPGSGKTLLGLLLAAREGHRVLVLTPTVTIREQWLRTARDLAPDASAVSEDPRALGDLTVLTYQLLSVTGDGSPFEGLARRLWVEELADTERSEADAATWLATLEVDNPAQYRAGLRRRVRRVRRRFAQQRPDELARVLHPNAVALIDTIVDAGIRTIVLDECHHLLDHWALVVAYLAGRIRATGARPVVIGLTATLPSPEDETEYDNYTQLLGDVDYEVPTPAVVKEGHLAPYRDHVWFTEPEPEEAAFIRRHESLLEDLVLRVLSSPDGLAYLEEQLQPAWTESDDPDAGTEEDPDSARRARLERALSADFTLTRSAGVVLKVVAPAHPLTGLLPPPLFGRCTTDDLLTILTRFAQTRLLTDPAARGQWDYVRRALADFGHHLTDRGLRRGRSPLETTLTYSASKDRAAVDILHRELDGDDGARIRVVVVTDFVEHGNHRGLAGEPAGALRVFERFAADEVIGGLHPVLLTARHLRVRAEDAVEIAAGLRARLGTDVSIAVSSGTTCDLQVPETGRSRLVSAVSELIGLGIVRVLVGTRGLLGEGWDCPSVNTLIDLTAVATSTGTQQLRGRTLRLDPAWPDKVAHNWSIACLIPAFVDLDSTTEALRLRRRHGHLWGLSADDDTQIVSGLGHALPPAAIAALDAVLDKADGADVDRINDEARARFRTRSQTRSDWRVGEPWTTEERDVVAIHSAPRTRMLRTGTLLGAALPLTFGISAAGISVGLGALGAVGAVALPAGAGIGAAVLGGALSTAVVCGSSVLRAMRRLRDPASLYRGAAVAVSQGLHDAGRIRALDTDAIQVRRHGADEFRIEVAGMPSERTLIADAVQELFSPAENPRFLLRVDQGVFGRSGPVLDRISGLVDRAVPGRRLLPVPKALSRRAADAERFAARWQESVGRCELHELRGTVGLALLQIARSTPSLLEPSEPRRRVWG</sequence>
<dbReference type="PANTHER" id="PTHR47396">
    <property type="entry name" value="TYPE I RESTRICTION ENZYME ECOKI R PROTEIN"/>
    <property type="match status" value="1"/>
</dbReference>
<dbReference type="PANTHER" id="PTHR47396:SF1">
    <property type="entry name" value="ATP-DEPENDENT HELICASE IRC3-RELATED"/>
    <property type="match status" value="1"/>
</dbReference>
<dbReference type="InterPro" id="IPR006935">
    <property type="entry name" value="Helicase/UvrB_N"/>
</dbReference>
<name>A0A0F0KZN8_9MICO</name>
<evidence type="ECO:0000256" key="2">
    <source>
        <dbReference type="SAM" id="Phobius"/>
    </source>
</evidence>